<accession>A0A848D994</accession>
<dbReference type="Proteomes" id="UP000606580">
    <property type="component" value="Unassembled WGS sequence"/>
</dbReference>
<reference evidence="1" key="1">
    <citation type="journal article" date="2020" name="MBio">
        <title>'Candidatus Ethanoperedens,' a Thermophilic Genus of Archaea Mediating the Anaerobic Oxidation of Ethane.</title>
        <authorList>
            <person name="Hahn C.J."/>
            <person name="Laso-Perez R."/>
            <person name="Vulcano F."/>
            <person name="Vaziourakis K.M."/>
            <person name="Stokke R."/>
            <person name="Steen I.H."/>
            <person name="Teske A."/>
            <person name="Boetius A."/>
            <person name="Liebeke M."/>
            <person name="Amann R."/>
            <person name="Knittel K."/>
            <person name="Wegener G."/>
        </authorList>
    </citation>
    <scope>NUCLEOTIDE SEQUENCE</scope>
    <source>
        <strain evidence="1">GoM-Arc1-LC-WB58</strain>
    </source>
</reference>
<gene>
    <name evidence="1" type="ORF">GIS02_01230</name>
</gene>
<proteinExistence type="predicted"/>
<evidence type="ECO:0000313" key="1">
    <source>
        <dbReference type="EMBL" id="NMG82811.1"/>
    </source>
</evidence>
<sequence>MRSESQLNGEIDETDQEVDRMVYELYTAMKEPTKFTGWDGFVKELPTKSLV</sequence>
<organism evidence="1 2">
    <name type="scientific">Candidatus Ethanoperedens thermophilum</name>
    <dbReference type="NCBI Taxonomy" id="2766897"/>
    <lineage>
        <taxon>Archaea</taxon>
        <taxon>Methanobacteriati</taxon>
        <taxon>Methanobacteriota</taxon>
        <taxon>Stenosarchaea group</taxon>
        <taxon>Methanomicrobia</taxon>
        <taxon>Methanosarcinales</taxon>
        <taxon>Methanosarcinales incertae sedis</taxon>
        <taxon>GOM Arc I cluster</taxon>
        <taxon>Candidatus Ethanoperedens</taxon>
    </lineage>
</organism>
<comment type="caution">
    <text evidence="1">The sequence shown here is derived from an EMBL/GenBank/DDBJ whole genome shotgun (WGS) entry which is preliminary data.</text>
</comment>
<evidence type="ECO:0000313" key="2">
    <source>
        <dbReference type="Proteomes" id="UP000606580"/>
    </source>
</evidence>
<name>A0A848D994_9EURY</name>
<protein>
    <submittedName>
        <fullName evidence="1">Uncharacterized protein</fullName>
    </submittedName>
</protein>
<dbReference type="EMBL" id="WNEG01000027">
    <property type="protein sequence ID" value="NMG82811.1"/>
    <property type="molecule type" value="Genomic_DNA"/>
</dbReference>
<dbReference type="AlphaFoldDB" id="A0A848D994"/>